<proteinExistence type="predicted"/>
<organism evidence="1">
    <name type="scientific">uncultured marine group II/III euryarchaeote SAT1000_33_B09</name>
    <dbReference type="NCBI Taxonomy" id="1456574"/>
    <lineage>
        <taxon>Archaea</taxon>
        <taxon>Methanobacteriati</taxon>
        <taxon>Methanobacteriota</taxon>
        <taxon>environmental samples</taxon>
    </lineage>
</organism>
<sequence>MAVDRVLLDQLYRARLVQLRDRAEAAGLPKNGSVEVLRARLIQHRILPEHDLSWDGIQSMAHQELGETLKVFGIKSSGSHKERRQRLWLHLNFDSRRLTVERLAEMEREKLHKLCQKLELLLTGTRTVLMGRVSGVLASQGHGWGQVKKSLRRNGLPDISSEPLTAVEFREGEVEEIIVVEVPSEPIDFLEQLAAHVIEDASDNLIAGSEKISASARSALQTLKGLMDDVERMVGTILNSHGGRWAAAEENLFIRIAQRKGWPIENEVVQTRLLVVAARIAEEKGAKDSVIQAVGETPVSAGRVHSRAADSKAIERIRAKMTHAEQLLAGLR</sequence>
<evidence type="ECO:0000313" key="1">
    <source>
        <dbReference type="EMBL" id="AIF24553.1"/>
    </source>
</evidence>
<dbReference type="EMBL" id="KF901263">
    <property type="protein sequence ID" value="AIF24553.1"/>
    <property type="molecule type" value="Genomic_DNA"/>
</dbReference>
<protein>
    <recommendedName>
        <fullName evidence="2">SAP domain-containing protein</fullName>
    </recommendedName>
</protein>
<accession>A0A075IEH3</accession>
<reference evidence="1" key="1">
    <citation type="journal article" date="2014" name="Genome Biol. Evol.">
        <title>Pangenome evidence for extensive interdomain horizontal transfer affecting lineage core and shell genes in uncultured planktonic thaumarchaeota and euryarchaeota.</title>
        <authorList>
            <person name="Deschamps P."/>
            <person name="Zivanovic Y."/>
            <person name="Moreira D."/>
            <person name="Rodriguez-Valera F."/>
            <person name="Lopez-Garcia P."/>
        </authorList>
    </citation>
    <scope>NUCLEOTIDE SEQUENCE</scope>
</reference>
<evidence type="ECO:0008006" key="2">
    <source>
        <dbReference type="Google" id="ProtNLM"/>
    </source>
</evidence>
<dbReference type="AlphaFoldDB" id="A0A075IEH3"/>
<name>A0A075IEH3_9EURY</name>